<dbReference type="Proteomes" id="UP001417504">
    <property type="component" value="Unassembled WGS sequence"/>
</dbReference>
<sequence>MELVSELLSDCDMEDRIFGRLKKHLEGATEDGELPLVQAPDLVNDVKLPHQKEFDFDHSRHLHAMEAEVPKT</sequence>
<name>A0AAP0EK93_9MAGN</name>
<comment type="caution">
    <text evidence="1">The sequence shown here is derived from an EMBL/GenBank/DDBJ whole genome shotgun (WGS) entry which is preliminary data.</text>
</comment>
<organism evidence="1 2">
    <name type="scientific">Stephania japonica</name>
    <dbReference type="NCBI Taxonomy" id="461633"/>
    <lineage>
        <taxon>Eukaryota</taxon>
        <taxon>Viridiplantae</taxon>
        <taxon>Streptophyta</taxon>
        <taxon>Embryophyta</taxon>
        <taxon>Tracheophyta</taxon>
        <taxon>Spermatophyta</taxon>
        <taxon>Magnoliopsida</taxon>
        <taxon>Ranunculales</taxon>
        <taxon>Menispermaceae</taxon>
        <taxon>Menispermoideae</taxon>
        <taxon>Cissampelideae</taxon>
        <taxon>Stephania</taxon>
    </lineage>
</organism>
<evidence type="ECO:0000313" key="1">
    <source>
        <dbReference type="EMBL" id="KAK9090354.1"/>
    </source>
</evidence>
<proteinExistence type="predicted"/>
<dbReference type="AlphaFoldDB" id="A0AAP0EK93"/>
<protein>
    <submittedName>
        <fullName evidence="1">Uncharacterized protein</fullName>
    </submittedName>
</protein>
<keyword evidence="2" id="KW-1185">Reference proteome</keyword>
<evidence type="ECO:0000313" key="2">
    <source>
        <dbReference type="Proteomes" id="UP001417504"/>
    </source>
</evidence>
<accession>A0AAP0EK93</accession>
<reference evidence="1 2" key="1">
    <citation type="submission" date="2024-01" db="EMBL/GenBank/DDBJ databases">
        <title>Genome assemblies of Stephania.</title>
        <authorList>
            <person name="Yang L."/>
        </authorList>
    </citation>
    <scope>NUCLEOTIDE SEQUENCE [LARGE SCALE GENOMIC DNA]</scope>
    <source>
        <strain evidence="1">QJT</strain>
        <tissue evidence="1">Leaf</tissue>
    </source>
</reference>
<gene>
    <name evidence="1" type="ORF">Sjap_023531</name>
</gene>
<dbReference type="EMBL" id="JBBNAE010000010">
    <property type="protein sequence ID" value="KAK9090354.1"/>
    <property type="molecule type" value="Genomic_DNA"/>
</dbReference>